<feature type="compositionally biased region" description="Pro residues" evidence="1">
    <location>
        <begin position="61"/>
        <end position="70"/>
    </location>
</feature>
<protein>
    <submittedName>
        <fullName evidence="3">Uncharacterized protein</fullName>
    </submittedName>
</protein>
<name>A0ABX0CPJ2_9NOCA</name>
<organism evidence="3 4">
    <name type="scientific">Nocardia cyriacigeorgica</name>
    <dbReference type="NCBI Taxonomy" id="135487"/>
    <lineage>
        <taxon>Bacteria</taxon>
        <taxon>Bacillati</taxon>
        <taxon>Actinomycetota</taxon>
        <taxon>Actinomycetes</taxon>
        <taxon>Mycobacteriales</taxon>
        <taxon>Nocardiaceae</taxon>
        <taxon>Nocardia</taxon>
    </lineage>
</organism>
<sequence length="209" mass="21761">MAESDQHVPGSGGPQYGPPGTGPSLRKATDPPPSAHPGDQAYPADGGPAQPGAFSGYPQQPAGPRPTAAFPPVPSGMYPAMLPGMPGAMPMGVPGGFLMSIGDIGISEDSVTTPAGSMPLRGAIWTITDMSQTSEKIPTYAVVLAILLFPLCFLGLLFLLVKEKTTVGYVQVTVASEGRYHSTMIPAQNQQTFPMLLHQVNYARALSAR</sequence>
<feature type="transmembrane region" description="Helical" evidence="2">
    <location>
        <begin position="140"/>
        <end position="161"/>
    </location>
</feature>
<dbReference type="Proteomes" id="UP000470876">
    <property type="component" value="Unassembled WGS sequence"/>
</dbReference>
<proteinExistence type="predicted"/>
<keyword evidence="2" id="KW-0812">Transmembrane</keyword>
<evidence type="ECO:0000313" key="4">
    <source>
        <dbReference type="Proteomes" id="UP000470876"/>
    </source>
</evidence>
<evidence type="ECO:0000256" key="1">
    <source>
        <dbReference type="SAM" id="MobiDB-lite"/>
    </source>
</evidence>
<keyword evidence="2" id="KW-0472">Membrane</keyword>
<feature type="region of interest" description="Disordered" evidence="1">
    <location>
        <begin position="1"/>
        <end position="70"/>
    </location>
</feature>
<comment type="caution">
    <text evidence="3">The sequence shown here is derived from an EMBL/GenBank/DDBJ whole genome shotgun (WGS) entry which is preliminary data.</text>
</comment>
<reference evidence="3 4" key="1">
    <citation type="submission" date="2020-01" db="EMBL/GenBank/DDBJ databases">
        <title>Genetics and antimicrobial susceptibilities of Nocardia species isolated from the soil; a comparison with species isolated from humans.</title>
        <authorList>
            <person name="Carrasco G."/>
            <person name="Monzon S."/>
            <person name="Sansegundo M."/>
            <person name="Garcia E."/>
            <person name="Garrido N."/>
            <person name="Medina M.J."/>
            <person name="Villalon P."/>
            <person name="Ramirez-Arocha A.C."/>
            <person name="Jimenez P."/>
            <person name="Cuesta I."/>
            <person name="Valdezate S."/>
        </authorList>
    </citation>
    <scope>NUCLEOTIDE SEQUENCE [LARGE SCALE GENOMIC DNA]</scope>
    <source>
        <strain evidence="3 4">CNM20110649</strain>
    </source>
</reference>
<evidence type="ECO:0000256" key="2">
    <source>
        <dbReference type="SAM" id="Phobius"/>
    </source>
</evidence>
<accession>A0ABX0CPJ2</accession>
<gene>
    <name evidence="3" type="ORF">GV794_08690</name>
</gene>
<dbReference type="EMBL" id="JAAGUX010000011">
    <property type="protein sequence ID" value="NEW55727.1"/>
    <property type="molecule type" value="Genomic_DNA"/>
</dbReference>
<dbReference type="RefSeq" id="WP_163955764.1">
    <property type="nucleotide sequence ID" value="NZ_JAAGUX010000011.1"/>
</dbReference>
<keyword evidence="4" id="KW-1185">Reference proteome</keyword>
<keyword evidence="2" id="KW-1133">Transmembrane helix</keyword>
<evidence type="ECO:0000313" key="3">
    <source>
        <dbReference type="EMBL" id="NEW55727.1"/>
    </source>
</evidence>